<evidence type="ECO:0000259" key="1">
    <source>
        <dbReference type="PROSITE" id="PS50982"/>
    </source>
</evidence>
<organism evidence="2 3">
    <name type="scientific">Triparma strigata</name>
    <dbReference type="NCBI Taxonomy" id="1606541"/>
    <lineage>
        <taxon>Eukaryota</taxon>
        <taxon>Sar</taxon>
        <taxon>Stramenopiles</taxon>
        <taxon>Ochrophyta</taxon>
        <taxon>Bolidophyceae</taxon>
        <taxon>Parmales</taxon>
        <taxon>Triparmaceae</taxon>
        <taxon>Triparma</taxon>
    </lineage>
</organism>
<dbReference type="InterPro" id="IPR016177">
    <property type="entry name" value="DNA-bd_dom_sf"/>
</dbReference>
<keyword evidence="3" id="KW-1185">Reference proteome</keyword>
<sequence length="321" mass="36826">MDGIPCDGFPSGWTARVSQRSTGTSAGHVDRYWFTPSGVVYRSYASILRDYPKIKINKEKFSKWEQRFLVYTPAPAQKGKKAKGLVANLPDDENDGLTEIEREWKRQRLVRPRLISAPTWLSAMITYSVLINKRFDLHRHYVNEFDMNDVLTEEEALHYCIPLKGRDQLLFTVANCDRFVSVIESLKTNVFMMVDAWKTDLKHMHKGHWSKFASNLEKAELRCSPSLFVDALSYFLLAMKPENLYGTIGLEATRDQLIQNIKAQTIQHSRPSLEATPLCCCNCYTVMKPTEVQRLVTNSPEEVMMGGSGRFARRQTQKKST</sequence>
<dbReference type="PROSITE" id="PS50982">
    <property type="entry name" value="MBD"/>
    <property type="match status" value="1"/>
</dbReference>
<feature type="domain" description="MBD" evidence="1">
    <location>
        <begin position="1"/>
        <end position="75"/>
    </location>
</feature>
<dbReference type="OrthoDB" id="10072024at2759"/>
<reference evidence="3" key="1">
    <citation type="journal article" date="2023" name="Commun. Biol.">
        <title>Genome analysis of Parmales, the sister group of diatoms, reveals the evolutionary specialization of diatoms from phago-mixotrophs to photoautotrophs.</title>
        <authorList>
            <person name="Ban H."/>
            <person name="Sato S."/>
            <person name="Yoshikawa S."/>
            <person name="Yamada K."/>
            <person name="Nakamura Y."/>
            <person name="Ichinomiya M."/>
            <person name="Sato N."/>
            <person name="Blanc-Mathieu R."/>
            <person name="Endo H."/>
            <person name="Kuwata A."/>
            <person name="Ogata H."/>
        </authorList>
    </citation>
    <scope>NUCLEOTIDE SEQUENCE [LARGE SCALE GENOMIC DNA]</scope>
    <source>
        <strain evidence="3">NIES 3701</strain>
    </source>
</reference>
<dbReference type="SUPFAM" id="SSF54171">
    <property type="entry name" value="DNA-binding domain"/>
    <property type="match status" value="1"/>
</dbReference>
<dbReference type="InterPro" id="IPR001739">
    <property type="entry name" value="Methyl_CpG_DNA-bd"/>
</dbReference>
<proteinExistence type="predicted"/>
<dbReference type="Proteomes" id="UP001165085">
    <property type="component" value="Unassembled WGS sequence"/>
</dbReference>
<dbReference type="Gene3D" id="3.30.890.10">
    <property type="entry name" value="Methyl-cpg-binding Protein 2, Chain A"/>
    <property type="match status" value="1"/>
</dbReference>
<evidence type="ECO:0000313" key="3">
    <source>
        <dbReference type="Proteomes" id="UP001165085"/>
    </source>
</evidence>
<dbReference type="EMBL" id="BRXY01000532">
    <property type="protein sequence ID" value="GMH98654.1"/>
    <property type="molecule type" value="Genomic_DNA"/>
</dbReference>
<dbReference type="AlphaFoldDB" id="A0A9W7BXJ0"/>
<evidence type="ECO:0000313" key="2">
    <source>
        <dbReference type="EMBL" id="GMH98654.1"/>
    </source>
</evidence>
<protein>
    <recommendedName>
        <fullName evidence="1">MBD domain-containing protein</fullName>
    </recommendedName>
</protein>
<accession>A0A9W7BXJ0</accession>
<gene>
    <name evidence="2" type="ORF">TrST_g469</name>
</gene>
<name>A0A9W7BXJ0_9STRA</name>
<dbReference type="GO" id="GO:0003677">
    <property type="term" value="F:DNA binding"/>
    <property type="evidence" value="ECO:0007669"/>
    <property type="project" value="InterPro"/>
</dbReference>
<comment type="caution">
    <text evidence="2">The sequence shown here is derived from an EMBL/GenBank/DDBJ whole genome shotgun (WGS) entry which is preliminary data.</text>
</comment>